<keyword evidence="3 5" id="KW-0862">Zinc</keyword>
<dbReference type="OrthoDB" id="241504at2"/>
<evidence type="ECO:0000259" key="6">
    <source>
        <dbReference type="Pfam" id="PF00107"/>
    </source>
</evidence>
<comment type="similarity">
    <text evidence="5">Belongs to the zinc-containing alcohol dehydrogenase family.</text>
</comment>
<dbReference type="InterPro" id="IPR013149">
    <property type="entry name" value="ADH-like_C"/>
</dbReference>
<accession>A0A021VQY7</accession>
<comment type="cofactor">
    <cofactor evidence="1 5">
        <name>Zn(2+)</name>
        <dbReference type="ChEBI" id="CHEBI:29105"/>
    </cofactor>
</comment>
<dbReference type="PANTHER" id="PTHR42813">
    <property type="entry name" value="ZINC-TYPE ALCOHOL DEHYDROGENASE-LIKE"/>
    <property type="match status" value="1"/>
</dbReference>
<proteinExistence type="inferred from homology"/>
<keyword evidence="2 5" id="KW-0479">Metal-binding</keyword>
<dbReference type="CDD" id="cd08283">
    <property type="entry name" value="FDH_like_1"/>
    <property type="match status" value="1"/>
</dbReference>
<dbReference type="GO" id="GO:0008270">
    <property type="term" value="F:zinc ion binding"/>
    <property type="evidence" value="ECO:0007669"/>
    <property type="project" value="InterPro"/>
</dbReference>
<dbReference type="Pfam" id="PF08240">
    <property type="entry name" value="ADH_N"/>
    <property type="match status" value="1"/>
</dbReference>
<feature type="domain" description="Alcohol dehydrogenase-like C-terminal" evidence="6">
    <location>
        <begin position="190"/>
        <end position="259"/>
    </location>
</feature>
<dbReference type="InterPro" id="IPR011032">
    <property type="entry name" value="GroES-like_sf"/>
</dbReference>
<evidence type="ECO:0000313" key="8">
    <source>
        <dbReference type="EMBL" id="EYR63614.1"/>
    </source>
</evidence>
<name>A0A021VQY7_9CELL</name>
<dbReference type="SUPFAM" id="SSF51735">
    <property type="entry name" value="NAD(P)-binding Rossmann-fold domains"/>
    <property type="match status" value="1"/>
</dbReference>
<dbReference type="Pfam" id="PF00107">
    <property type="entry name" value="ADH_zinc_N"/>
    <property type="match status" value="1"/>
</dbReference>
<sequence length="401" mass="42633">MRALTWQGTEKLSVETVPDPTIVEPTDAVIRVTSTAICGSDLHLYSTLGMFLESGDVLGHEPMGIVEEVGPQVTGLSPGDRVVVPFVIACGSCFMCSRGLSTQCETTQNRHASKGASLFGYTTLYGHVAGGQAEYLRVPQAQFGPVKVPDDGSPDERWLYLSDVVPTAWQAVQYADVQPGGDVAVIGLGPIGQMAARIAAHVGAARVFGVDLVPERLEMARRHGIETIDLRDVDDVPAALRDLTDGRGPASVIDAVGMEAHGSPVAETAMKAAAFLPDAIGRKMIDKAGIDRLAALYTAISSVRRGGTLSLSGVYGGSADPLPMMELFDKQVTVRMGQANVRTWIDDVLPLVARDDDPLGVLDLRTHRASLEDAPAMYETFQKKEDGCIKVVLDPALPKAG</sequence>
<gene>
    <name evidence="8" type="ORF">N866_19305</name>
</gene>
<dbReference type="InterPro" id="IPR036291">
    <property type="entry name" value="NAD(P)-bd_dom_sf"/>
</dbReference>
<keyword evidence="4" id="KW-0560">Oxidoreductase</keyword>
<evidence type="ECO:0000256" key="4">
    <source>
        <dbReference type="ARBA" id="ARBA00023002"/>
    </source>
</evidence>
<feature type="domain" description="Alcohol dehydrogenase-like N-terminal" evidence="7">
    <location>
        <begin position="25"/>
        <end position="145"/>
    </location>
</feature>
<dbReference type="RefSeq" id="WP_034225518.1">
    <property type="nucleotide sequence ID" value="NZ_AXCW01000080.1"/>
</dbReference>
<dbReference type="InterPro" id="IPR002328">
    <property type="entry name" value="ADH_Zn_CS"/>
</dbReference>
<evidence type="ECO:0000256" key="5">
    <source>
        <dbReference type="RuleBase" id="RU361277"/>
    </source>
</evidence>
<evidence type="ECO:0000259" key="7">
    <source>
        <dbReference type="Pfam" id="PF08240"/>
    </source>
</evidence>
<dbReference type="Gene3D" id="3.90.180.10">
    <property type="entry name" value="Medium-chain alcohol dehydrogenases, catalytic domain"/>
    <property type="match status" value="1"/>
</dbReference>
<organism evidence="8 9">
    <name type="scientific">Actinotalea ferrariae CF5-4</name>
    <dbReference type="NCBI Taxonomy" id="948458"/>
    <lineage>
        <taxon>Bacteria</taxon>
        <taxon>Bacillati</taxon>
        <taxon>Actinomycetota</taxon>
        <taxon>Actinomycetes</taxon>
        <taxon>Micrococcales</taxon>
        <taxon>Cellulomonadaceae</taxon>
        <taxon>Actinotalea</taxon>
    </lineage>
</organism>
<comment type="caution">
    <text evidence="8">The sequence shown here is derived from an EMBL/GenBank/DDBJ whole genome shotgun (WGS) entry which is preliminary data.</text>
</comment>
<protein>
    <submittedName>
        <fullName evidence="8">Molecular chaperone GroES</fullName>
    </submittedName>
</protein>
<dbReference type="Gene3D" id="3.40.50.720">
    <property type="entry name" value="NAD(P)-binding Rossmann-like Domain"/>
    <property type="match status" value="1"/>
</dbReference>
<dbReference type="EMBL" id="AXCW01000080">
    <property type="protein sequence ID" value="EYR63614.1"/>
    <property type="molecule type" value="Genomic_DNA"/>
</dbReference>
<evidence type="ECO:0000256" key="1">
    <source>
        <dbReference type="ARBA" id="ARBA00001947"/>
    </source>
</evidence>
<keyword evidence="9" id="KW-1185">Reference proteome</keyword>
<evidence type="ECO:0000256" key="3">
    <source>
        <dbReference type="ARBA" id="ARBA00022833"/>
    </source>
</evidence>
<dbReference type="AlphaFoldDB" id="A0A021VQY7"/>
<evidence type="ECO:0000256" key="2">
    <source>
        <dbReference type="ARBA" id="ARBA00022723"/>
    </source>
</evidence>
<dbReference type="SUPFAM" id="SSF50129">
    <property type="entry name" value="GroES-like"/>
    <property type="match status" value="1"/>
</dbReference>
<dbReference type="PANTHER" id="PTHR42813:SF2">
    <property type="entry name" value="DEHYDROGENASE, ZINC-CONTAINING, PUTATIVE (AFU_ORTHOLOGUE AFUA_2G02810)-RELATED"/>
    <property type="match status" value="1"/>
</dbReference>
<reference evidence="8 9" key="1">
    <citation type="submission" date="2014-01" db="EMBL/GenBank/DDBJ databases">
        <title>Actinotalea ferrariae CF5-4.</title>
        <authorList>
            <person name="Chen F."/>
            <person name="Li Y."/>
            <person name="Wang G."/>
        </authorList>
    </citation>
    <scope>NUCLEOTIDE SEQUENCE [LARGE SCALE GENOMIC DNA]</scope>
    <source>
        <strain evidence="8 9">CF5-4</strain>
    </source>
</reference>
<evidence type="ECO:0000313" key="9">
    <source>
        <dbReference type="Proteomes" id="UP000019753"/>
    </source>
</evidence>
<dbReference type="Proteomes" id="UP000019753">
    <property type="component" value="Unassembled WGS sequence"/>
</dbReference>
<dbReference type="PROSITE" id="PS00059">
    <property type="entry name" value="ADH_ZINC"/>
    <property type="match status" value="1"/>
</dbReference>
<dbReference type="GO" id="GO:0016491">
    <property type="term" value="F:oxidoreductase activity"/>
    <property type="evidence" value="ECO:0007669"/>
    <property type="project" value="UniProtKB-KW"/>
</dbReference>
<dbReference type="InterPro" id="IPR013154">
    <property type="entry name" value="ADH-like_N"/>
</dbReference>